<reference evidence="2 3" key="1">
    <citation type="submission" date="2019-04" db="EMBL/GenBank/DDBJ databases">
        <title>Friends and foes A comparative genomics studyof 23 Aspergillus species from section Flavi.</title>
        <authorList>
            <consortium name="DOE Joint Genome Institute"/>
            <person name="Kjaerbolling I."/>
            <person name="Vesth T."/>
            <person name="Frisvad J.C."/>
            <person name="Nybo J.L."/>
            <person name="Theobald S."/>
            <person name="Kildgaard S."/>
            <person name="Isbrandt T."/>
            <person name="Kuo A."/>
            <person name="Sato A."/>
            <person name="Lyhne E.K."/>
            <person name="Kogle M.E."/>
            <person name="Wiebenga A."/>
            <person name="Kun R.S."/>
            <person name="Lubbers R.J."/>
            <person name="Makela M.R."/>
            <person name="Barry K."/>
            <person name="Chovatia M."/>
            <person name="Clum A."/>
            <person name="Daum C."/>
            <person name="Haridas S."/>
            <person name="He G."/>
            <person name="LaButti K."/>
            <person name="Lipzen A."/>
            <person name="Mondo S."/>
            <person name="Riley R."/>
            <person name="Salamov A."/>
            <person name="Simmons B.A."/>
            <person name="Magnuson J.K."/>
            <person name="Henrissat B."/>
            <person name="Mortensen U.H."/>
            <person name="Larsen T.O."/>
            <person name="Devries R.P."/>
            <person name="Grigoriev I.V."/>
            <person name="Machida M."/>
            <person name="Baker S.E."/>
            <person name="Andersen M.R."/>
        </authorList>
    </citation>
    <scope>NUCLEOTIDE SEQUENCE [LARGE SCALE GENOMIC DNA]</scope>
    <source>
        <strain evidence="2 3">IBT 29228</strain>
    </source>
</reference>
<feature type="domain" description="Aminoglycoside phosphotransferase" evidence="1">
    <location>
        <begin position="52"/>
        <end position="300"/>
    </location>
</feature>
<dbReference type="InterPro" id="IPR011009">
    <property type="entry name" value="Kinase-like_dom_sf"/>
</dbReference>
<dbReference type="AlphaFoldDB" id="A0A5N7B621"/>
<dbReference type="Gene3D" id="3.90.1200.10">
    <property type="match status" value="1"/>
</dbReference>
<keyword evidence="2" id="KW-0808">Transferase</keyword>
<dbReference type="PANTHER" id="PTHR21310">
    <property type="entry name" value="AMINOGLYCOSIDE PHOSPHOTRANSFERASE-RELATED-RELATED"/>
    <property type="match status" value="1"/>
</dbReference>
<gene>
    <name evidence="2" type="ORF">BDV26DRAFT_293968</name>
</gene>
<name>A0A5N7B621_9EURO</name>
<evidence type="ECO:0000259" key="1">
    <source>
        <dbReference type="Pfam" id="PF01636"/>
    </source>
</evidence>
<dbReference type="EMBL" id="ML736237">
    <property type="protein sequence ID" value="KAE8376630.1"/>
    <property type="molecule type" value="Genomic_DNA"/>
</dbReference>
<sequence>MASSLKWHTTFAGSSPVWPSEPAISTIFSIASEALAAHDARVEDRSSLAVNFFAQGAFNKHYEIVVPNHKDKFLFRVTLPVDPFFKTESEVATLAFLRQKTSIPVPEVVAWSSTSDNALGYEWVLLKKIEGVPLEQRWRSISMDTKLQICERLAAYATELRSLPFDQIGSLYFEGINARTESGSSTDNSQPIKFMSSYIGKGVDVGQMMQTAWITSGVEIAQSEDASDIDSDCDEDLVEEAPDMLNVCETAQGMIVRLFPSADPDTGHTLYHHDLNLNNIIVDPASLRINAVIDWEMVCVLPQWASFYYPKMFLDVDPVTEEEPPIPADYNDESDYTIIRRDRWDARILRRAFDRYIEAMCKHQNSSTCSPDFEKKRTLEDAIEDLTDNWRGARAKLRDLQSDTEIGST</sequence>
<organism evidence="2 3">
    <name type="scientific">Aspergillus bertholletiae</name>
    <dbReference type="NCBI Taxonomy" id="1226010"/>
    <lineage>
        <taxon>Eukaryota</taxon>
        <taxon>Fungi</taxon>
        <taxon>Dikarya</taxon>
        <taxon>Ascomycota</taxon>
        <taxon>Pezizomycotina</taxon>
        <taxon>Eurotiomycetes</taxon>
        <taxon>Eurotiomycetidae</taxon>
        <taxon>Eurotiales</taxon>
        <taxon>Aspergillaceae</taxon>
        <taxon>Aspergillus</taxon>
        <taxon>Aspergillus subgen. Circumdati</taxon>
    </lineage>
</organism>
<dbReference type="SUPFAM" id="SSF56112">
    <property type="entry name" value="Protein kinase-like (PK-like)"/>
    <property type="match status" value="1"/>
</dbReference>
<dbReference type="GO" id="GO:0016740">
    <property type="term" value="F:transferase activity"/>
    <property type="evidence" value="ECO:0007669"/>
    <property type="project" value="UniProtKB-KW"/>
</dbReference>
<dbReference type="Proteomes" id="UP000326198">
    <property type="component" value="Unassembled WGS sequence"/>
</dbReference>
<evidence type="ECO:0000313" key="3">
    <source>
        <dbReference type="Proteomes" id="UP000326198"/>
    </source>
</evidence>
<protein>
    <submittedName>
        <fullName evidence="2">Phosphotransferase enzyme family-domain-containing protein</fullName>
    </submittedName>
</protein>
<dbReference type="PANTHER" id="PTHR21310:SF13">
    <property type="entry name" value="AMINOGLYCOSIDE PHOSPHOTRANSFERASE DOMAIN-CONTAINING PROTEIN"/>
    <property type="match status" value="1"/>
</dbReference>
<dbReference type="OrthoDB" id="428260at2759"/>
<keyword evidence="3" id="KW-1185">Reference proteome</keyword>
<proteinExistence type="predicted"/>
<dbReference type="Pfam" id="PF01636">
    <property type="entry name" value="APH"/>
    <property type="match status" value="1"/>
</dbReference>
<dbReference type="InterPro" id="IPR051678">
    <property type="entry name" value="AGP_Transferase"/>
</dbReference>
<accession>A0A5N7B621</accession>
<dbReference type="InterPro" id="IPR002575">
    <property type="entry name" value="Aminoglycoside_PTrfase"/>
</dbReference>
<evidence type="ECO:0000313" key="2">
    <source>
        <dbReference type="EMBL" id="KAE8376630.1"/>
    </source>
</evidence>